<protein>
    <submittedName>
        <fullName evidence="2">DUF222 domain-containing protein</fullName>
    </submittedName>
</protein>
<organism evidence="2 3">
    <name type="scientific">Leucobacter insecticola</name>
    <dbReference type="NCBI Taxonomy" id="2714934"/>
    <lineage>
        <taxon>Bacteria</taxon>
        <taxon>Bacillati</taxon>
        <taxon>Actinomycetota</taxon>
        <taxon>Actinomycetes</taxon>
        <taxon>Micrococcales</taxon>
        <taxon>Microbacteriaceae</taxon>
        <taxon>Leucobacter</taxon>
    </lineage>
</organism>
<dbReference type="EMBL" id="CP049934">
    <property type="protein sequence ID" value="QIM16443.1"/>
    <property type="molecule type" value="Genomic_DNA"/>
</dbReference>
<dbReference type="RefSeq" id="WP_166323469.1">
    <property type="nucleotide sequence ID" value="NZ_CP049934.1"/>
</dbReference>
<dbReference type="InterPro" id="IPR003615">
    <property type="entry name" value="HNH_nuc"/>
</dbReference>
<dbReference type="SMART" id="SM00507">
    <property type="entry name" value="HNHc"/>
    <property type="match status" value="1"/>
</dbReference>
<evidence type="ECO:0000313" key="2">
    <source>
        <dbReference type="EMBL" id="QIM16443.1"/>
    </source>
</evidence>
<sequence length="497" mass="52651">MTHFGLANVGGVVCNGDMFKSSPTPASGAAAPVVAGAEGAAAPSLPPAEVYAATVGPAISELVKVRAQITALQAREATLLQQCDEAASRLARDEGHLDHGEFAHRSVAAEIGFALRESDRSMVHQIARASTLVEHYPAVHAALAAGEISQGHVSVIRDAGGILGIGDAEVDRKRAIYEQQVLEIAKTETAGRLRAIAKGLAEALACRPLQDRHAEALRGRGVVLVEQPDGMVDLVATVSAIYGKGIMDRLDQIGWAVKNANRNAAAADPGGEVDERSLNEIRADAFVEMLLSADPSGIASAHGKGLAAIKARVQVIIPEEKLRDRSAAGSARRDSASGSIGDKASDHIATELVGYGPIDTDTSRTVAGLSPAWERIMVSTLTGQVLSTDTYRPSAAIKRFLAARDLRCRAPGCNVMVNRSDIDHTLDAALGGTTSTDNLATTCRYHHTMKHHPGWKIRQHPGGVMEWETPLGRKYTDRPGSTVRFRRVVHAESADPF</sequence>
<proteinExistence type="predicted"/>
<dbReference type="CDD" id="cd00085">
    <property type="entry name" value="HNHc"/>
    <property type="match status" value="1"/>
</dbReference>
<name>A0A6G8FJG7_9MICO</name>
<dbReference type="Gene3D" id="1.10.30.50">
    <property type="match status" value="1"/>
</dbReference>
<feature type="domain" description="HNH nuclease" evidence="1">
    <location>
        <begin position="396"/>
        <end position="448"/>
    </location>
</feature>
<dbReference type="KEGG" id="lins:G7067_08450"/>
<keyword evidence="3" id="KW-1185">Reference proteome</keyword>
<dbReference type="InterPro" id="IPR003870">
    <property type="entry name" value="DUF222"/>
</dbReference>
<gene>
    <name evidence="2" type="ORF">G7067_08450</name>
</gene>
<evidence type="ECO:0000259" key="1">
    <source>
        <dbReference type="SMART" id="SM00507"/>
    </source>
</evidence>
<reference evidence="2 3" key="1">
    <citation type="submission" date="2020-03" db="EMBL/GenBank/DDBJ databases">
        <title>Leucobacter sp. nov., isolated from beetles.</title>
        <authorList>
            <person name="Hyun D.-W."/>
            <person name="Bae J.-W."/>
        </authorList>
    </citation>
    <scope>NUCLEOTIDE SEQUENCE [LARGE SCALE GENOMIC DNA]</scope>
    <source>
        <strain evidence="2 3">HDW9B</strain>
    </source>
</reference>
<evidence type="ECO:0000313" key="3">
    <source>
        <dbReference type="Proteomes" id="UP000501387"/>
    </source>
</evidence>
<dbReference type="Proteomes" id="UP000501387">
    <property type="component" value="Chromosome"/>
</dbReference>
<dbReference type="AlphaFoldDB" id="A0A6G8FJG7"/>
<dbReference type="Pfam" id="PF02720">
    <property type="entry name" value="DUF222"/>
    <property type="match status" value="1"/>
</dbReference>
<accession>A0A6G8FJG7</accession>